<protein>
    <submittedName>
        <fullName evidence="3">Type VI secretion system ImpA family N-terminal domain-containing protein</fullName>
    </submittedName>
</protein>
<evidence type="ECO:0000259" key="2">
    <source>
        <dbReference type="Pfam" id="PF06812"/>
    </source>
</evidence>
<accession>A0ABY7C1T3</accession>
<feature type="domain" description="ImpA N-terminal" evidence="2">
    <location>
        <begin position="9"/>
        <end position="128"/>
    </location>
</feature>
<dbReference type="PANTHER" id="PTHR37951">
    <property type="entry name" value="CYTOPLASMIC PROTEIN-RELATED"/>
    <property type="match status" value="1"/>
</dbReference>
<dbReference type="EMBL" id="CP114029">
    <property type="protein sequence ID" value="WAP70019.1"/>
    <property type="molecule type" value="Genomic_DNA"/>
</dbReference>
<dbReference type="Proteomes" id="UP001164020">
    <property type="component" value="Chromosome"/>
</dbReference>
<dbReference type="Pfam" id="PF06812">
    <property type="entry name" value="ImpA_N"/>
    <property type="match status" value="1"/>
</dbReference>
<sequence length="441" mass="46630">MREPIAIVEPISEEAPCGPDLVAVGDPAFLTFRDRIEALLPARIPGGRMMREDGLPFDAREIRLRDETKVISALLERSRDIRFLVLRARLHLLTGDLAGFAGEIGLAARLLEVRWDEAHPQDVTQRRTELESFEPPIAGPIPLQFVPLLRDRRADVIRFRHFLIATGEAQRPESETSPDEPTIRAALADPANEKAVNALRGALASVREGFDAVKASFSAHGQAPPQTKAFLAMVARIAALVDEARGEAPDRGAPPVGSATPAGGAANATSPSLSALATVPIGDHGQAAAALLAAEAYFARAEPSSPALILTHQARTLIGRPLVEAMQLLAPGMIASASLGLDGAPGFSLDLARLTSLSETALGAVVDPAAVTGERVPVRPAFDAPNREAAAVLIASVEAHFRLSEPSSPVPLLLARARALIGKDFLALLPELFPSLRGQAS</sequence>
<dbReference type="PANTHER" id="PTHR37951:SF1">
    <property type="entry name" value="TYPE VI SECRETION SYSTEM COMPONENT TSSA1"/>
    <property type="match status" value="1"/>
</dbReference>
<evidence type="ECO:0000313" key="3">
    <source>
        <dbReference type="EMBL" id="WAP70019.1"/>
    </source>
</evidence>
<keyword evidence="4" id="KW-1185">Reference proteome</keyword>
<name>A0ABY7C1T3_9HYPH</name>
<organism evidence="3 4">
    <name type="scientific">Jiella pelagia</name>
    <dbReference type="NCBI Taxonomy" id="2986949"/>
    <lineage>
        <taxon>Bacteria</taxon>
        <taxon>Pseudomonadati</taxon>
        <taxon>Pseudomonadota</taxon>
        <taxon>Alphaproteobacteria</taxon>
        <taxon>Hyphomicrobiales</taxon>
        <taxon>Aurantimonadaceae</taxon>
        <taxon>Jiella</taxon>
    </lineage>
</organism>
<feature type="region of interest" description="Disordered" evidence="1">
    <location>
        <begin position="245"/>
        <end position="269"/>
    </location>
</feature>
<dbReference type="InterPro" id="IPR010657">
    <property type="entry name" value="ImpA_N"/>
</dbReference>
<reference evidence="3" key="1">
    <citation type="submission" date="2022-12" db="EMBL/GenBank/DDBJ databases">
        <title>Jiella pelagia sp. nov., isolated from phosphonate enriched culture of Northwest Pacific surface seawater.</title>
        <authorList>
            <person name="Shin D.Y."/>
            <person name="Hwang C.Y."/>
        </authorList>
    </citation>
    <scope>NUCLEOTIDE SEQUENCE</scope>
    <source>
        <strain evidence="3">HL-NP1</strain>
    </source>
</reference>
<dbReference type="InterPro" id="IPR017740">
    <property type="entry name" value="TssA-like"/>
</dbReference>
<gene>
    <name evidence="3" type="ORF">OH818_07650</name>
</gene>
<proteinExistence type="predicted"/>
<dbReference type="RefSeq" id="WP_268882446.1">
    <property type="nucleotide sequence ID" value="NZ_CP114029.1"/>
</dbReference>
<evidence type="ECO:0000256" key="1">
    <source>
        <dbReference type="SAM" id="MobiDB-lite"/>
    </source>
</evidence>
<evidence type="ECO:0000313" key="4">
    <source>
        <dbReference type="Proteomes" id="UP001164020"/>
    </source>
</evidence>